<dbReference type="RefSeq" id="WP_204822344.1">
    <property type="nucleotide sequence ID" value="NZ_JANHOF010000030.1"/>
</dbReference>
<dbReference type="InterPro" id="IPR002577">
    <property type="entry name" value="HTH_HxlR"/>
</dbReference>
<accession>A0ABV6J9M2</accession>
<comment type="caution">
    <text evidence="5">The sequence shown here is derived from an EMBL/GenBank/DDBJ whole genome shotgun (WGS) entry which is preliminary data.</text>
</comment>
<evidence type="ECO:0000256" key="2">
    <source>
        <dbReference type="ARBA" id="ARBA00023125"/>
    </source>
</evidence>
<gene>
    <name evidence="5" type="ORF">ACFFJ8_14380</name>
</gene>
<keyword evidence="1" id="KW-0805">Transcription regulation</keyword>
<name>A0ABV6J9M2_9BACL</name>
<evidence type="ECO:0000313" key="6">
    <source>
        <dbReference type="Proteomes" id="UP001589818"/>
    </source>
</evidence>
<protein>
    <submittedName>
        <fullName evidence="5">Winged helix-turn-helix transcriptional regulator</fullName>
    </submittedName>
</protein>
<keyword evidence="6" id="KW-1185">Reference proteome</keyword>
<dbReference type="PANTHER" id="PTHR33204">
    <property type="entry name" value="TRANSCRIPTIONAL REGULATOR, MARR FAMILY"/>
    <property type="match status" value="1"/>
</dbReference>
<dbReference type="InterPro" id="IPR036388">
    <property type="entry name" value="WH-like_DNA-bd_sf"/>
</dbReference>
<dbReference type="PANTHER" id="PTHR33204:SF29">
    <property type="entry name" value="TRANSCRIPTIONAL REGULATOR"/>
    <property type="match status" value="1"/>
</dbReference>
<proteinExistence type="predicted"/>
<dbReference type="Pfam" id="PF01638">
    <property type="entry name" value="HxlR"/>
    <property type="match status" value="1"/>
</dbReference>
<evidence type="ECO:0000259" key="4">
    <source>
        <dbReference type="PROSITE" id="PS51118"/>
    </source>
</evidence>
<evidence type="ECO:0000256" key="1">
    <source>
        <dbReference type="ARBA" id="ARBA00023015"/>
    </source>
</evidence>
<keyword evidence="3" id="KW-0804">Transcription</keyword>
<dbReference type="Gene3D" id="1.10.10.10">
    <property type="entry name" value="Winged helix-like DNA-binding domain superfamily/Winged helix DNA-binding domain"/>
    <property type="match status" value="1"/>
</dbReference>
<dbReference type="PROSITE" id="PS51118">
    <property type="entry name" value="HTH_HXLR"/>
    <property type="match status" value="1"/>
</dbReference>
<feature type="domain" description="HTH hxlR-type" evidence="4">
    <location>
        <begin position="19"/>
        <end position="117"/>
    </location>
</feature>
<dbReference type="Proteomes" id="UP001589818">
    <property type="component" value="Unassembled WGS sequence"/>
</dbReference>
<sequence length="119" mass="13539">MGNRLNGFGTCSIEVKRACPIEMTLHIIGGKWKGILINILSEKSVRFNELKRLIPGITQRMLTLQLRELEADGIVKRKVEQSIPKKVEYSLTEQGENLSLIIKSMITWGNEYIGINNLR</sequence>
<dbReference type="EMBL" id="JBHLVF010000018">
    <property type="protein sequence ID" value="MFC0392556.1"/>
    <property type="molecule type" value="Genomic_DNA"/>
</dbReference>
<organism evidence="5 6">
    <name type="scientific">Paenibacillus mendelii</name>
    <dbReference type="NCBI Taxonomy" id="206163"/>
    <lineage>
        <taxon>Bacteria</taxon>
        <taxon>Bacillati</taxon>
        <taxon>Bacillota</taxon>
        <taxon>Bacilli</taxon>
        <taxon>Bacillales</taxon>
        <taxon>Paenibacillaceae</taxon>
        <taxon>Paenibacillus</taxon>
    </lineage>
</organism>
<dbReference type="InterPro" id="IPR036390">
    <property type="entry name" value="WH_DNA-bd_sf"/>
</dbReference>
<keyword evidence="2" id="KW-0238">DNA-binding</keyword>
<evidence type="ECO:0000313" key="5">
    <source>
        <dbReference type="EMBL" id="MFC0392556.1"/>
    </source>
</evidence>
<dbReference type="SUPFAM" id="SSF46785">
    <property type="entry name" value="Winged helix' DNA-binding domain"/>
    <property type="match status" value="1"/>
</dbReference>
<reference evidence="5 6" key="1">
    <citation type="submission" date="2024-09" db="EMBL/GenBank/DDBJ databases">
        <authorList>
            <person name="Sun Q."/>
            <person name="Mori K."/>
        </authorList>
    </citation>
    <scope>NUCLEOTIDE SEQUENCE [LARGE SCALE GENOMIC DNA]</scope>
    <source>
        <strain evidence="5 6">CCM 4839</strain>
    </source>
</reference>
<evidence type="ECO:0000256" key="3">
    <source>
        <dbReference type="ARBA" id="ARBA00023163"/>
    </source>
</evidence>